<dbReference type="Proteomes" id="UP000298050">
    <property type="component" value="Unassembled WGS sequence"/>
</dbReference>
<dbReference type="RefSeq" id="WP_135440569.1">
    <property type="nucleotide sequence ID" value="NZ_SRLE01000001.1"/>
</dbReference>
<evidence type="ECO:0000313" key="2">
    <source>
        <dbReference type="Proteomes" id="UP000298050"/>
    </source>
</evidence>
<dbReference type="AlphaFoldDB" id="A0A4Z0M8Y4"/>
<gene>
    <name evidence="1" type="ORF">E4634_00085</name>
</gene>
<sequence>MKAQNSSYDLAQTKRIFETKRKLTANKKLNSGWILVGVSLKEPGFMYTLALPGGDLPWDSRVSPDKVTEDDLAWLN</sequence>
<organism evidence="1 2">
    <name type="scientific">Mangrovimicrobium sediminis</name>
    <dbReference type="NCBI Taxonomy" id="2562682"/>
    <lineage>
        <taxon>Bacteria</taxon>
        <taxon>Pseudomonadati</taxon>
        <taxon>Pseudomonadota</taxon>
        <taxon>Gammaproteobacteria</taxon>
        <taxon>Cellvibrionales</taxon>
        <taxon>Halieaceae</taxon>
        <taxon>Mangrovimicrobium</taxon>
    </lineage>
</organism>
<reference evidence="1 2" key="1">
    <citation type="submission" date="2019-04" db="EMBL/GenBank/DDBJ databases">
        <title>Taxonomy of novel Haliea sp. from mangrove soil of West Coast of India.</title>
        <authorList>
            <person name="Verma A."/>
            <person name="Kumar P."/>
            <person name="Krishnamurthi S."/>
        </authorList>
    </citation>
    <scope>NUCLEOTIDE SEQUENCE [LARGE SCALE GENOMIC DNA]</scope>
    <source>
        <strain evidence="1 2">SAOS-164</strain>
    </source>
</reference>
<keyword evidence="2" id="KW-1185">Reference proteome</keyword>
<evidence type="ECO:0000313" key="1">
    <source>
        <dbReference type="EMBL" id="TGD75991.1"/>
    </source>
</evidence>
<protein>
    <submittedName>
        <fullName evidence="1">Uncharacterized protein</fullName>
    </submittedName>
</protein>
<proteinExistence type="predicted"/>
<accession>A0A4Z0M8Y4</accession>
<comment type="caution">
    <text evidence="1">The sequence shown here is derived from an EMBL/GenBank/DDBJ whole genome shotgun (WGS) entry which is preliminary data.</text>
</comment>
<name>A0A4Z0M8Y4_9GAMM</name>
<dbReference type="EMBL" id="SRLE01000001">
    <property type="protein sequence ID" value="TGD75991.1"/>
    <property type="molecule type" value="Genomic_DNA"/>
</dbReference>